<dbReference type="Gene3D" id="2.60.40.420">
    <property type="entry name" value="Cupredoxins - blue copper proteins"/>
    <property type="match status" value="1"/>
</dbReference>
<organism evidence="2">
    <name type="scientific">Octactis speculum</name>
    <dbReference type="NCBI Taxonomy" id="3111310"/>
    <lineage>
        <taxon>Eukaryota</taxon>
        <taxon>Sar</taxon>
        <taxon>Stramenopiles</taxon>
        <taxon>Ochrophyta</taxon>
        <taxon>Dictyochophyceae</taxon>
        <taxon>Dictyochales</taxon>
        <taxon>Dictyochaceae</taxon>
        <taxon>Octactis</taxon>
    </lineage>
</organism>
<feature type="transmembrane region" description="Helical" evidence="1">
    <location>
        <begin position="45"/>
        <end position="64"/>
    </location>
</feature>
<dbReference type="InterPro" id="IPR008972">
    <property type="entry name" value="Cupredoxin"/>
</dbReference>
<keyword evidence="1" id="KW-0812">Transmembrane</keyword>
<name>A0A7S2F0L6_9STRA</name>
<gene>
    <name evidence="2" type="ORF">DSPE1174_LOCUS92</name>
</gene>
<reference evidence="2" key="1">
    <citation type="submission" date="2021-01" db="EMBL/GenBank/DDBJ databases">
        <authorList>
            <person name="Corre E."/>
            <person name="Pelletier E."/>
            <person name="Niang G."/>
            <person name="Scheremetjew M."/>
            <person name="Finn R."/>
            <person name="Kale V."/>
            <person name="Holt S."/>
            <person name="Cochrane G."/>
            <person name="Meng A."/>
            <person name="Brown T."/>
            <person name="Cohen L."/>
        </authorList>
    </citation>
    <scope>NUCLEOTIDE SEQUENCE</scope>
    <source>
        <strain evidence="2">CCMP1381</strain>
    </source>
</reference>
<dbReference type="SUPFAM" id="SSF49503">
    <property type="entry name" value="Cupredoxins"/>
    <property type="match status" value="1"/>
</dbReference>
<protein>
    <submittedName>
        <fullName evidence="2">Uncharacterized protein</fullName>
    </submittedName>
</protein>
<evidence type="ECO:0000256" key="1">
    <source>
        <dbReference type="SAM" id="Phobius"/>
    </source>
</evidence>
<sequence length="500" mass="54206">MDLEDDGRRVRHPTMGRFLSHLQTRLVRLCYLPEFLSQSMTGERCALVFCAIATLFSFIALIAVRNNTLTVDLKVSELSKMVSELEASNQLLANDLALLISIPPGTTTIEVLCQQMESSQTNISALYQQVGQLQAGMADLDDRVASLDGGAGAGGGSIFPAGWLNDFMSVEVDENNDASLVITAPAISFRTPQAKTITQQIQGQNNWHWSSDTIDCHVGDTITWDWSTNENIIEADSTFNPLSNPSFSSGALNLGGSYSHVFKASGTHYYMSQNTASLSGTVVVYPGNVQAHSGLLQVPTSGSGAAFRPACAFDTVGTLYMERNMISVCMEFSVHDFAQPGFGQLRYAFAPMAGFETTSIYGGYEYATMDGCPENPDTDSPCQTATQYGSENAIALPSGWSIATWSSSSSSYAYQYFHGNWGAYSLVAKYSSSTYMWSISCSSTGSCSSSYSNYYNCDYSSSSTCIRISYSGGKYYITTGSSQSHSSTSNWKILIRRQVG</sequence>
<dbReference type="AlphaFoldDB" id="A0A7S2F0L6"/>
<proteinExistence type="predicted"/>
<dbReference type="EMBL" id="HBGS01000182">
    <property type="protein sequence ID" value="CAD9368295.1"/>
    <property type="molecule type" value="Transcribed_RNA"/>
</dbReference>
<keyword evidence="1" id="KW-0472">Membrane</keyword>
<keyword evidence="1" id="KW-1133">Transmembrane helix</keyword>
<accession>A0A7S2F0L6</accession>
<evidence type="ECO:0000313" key="2">
    <source>
        <dbReference type="EMBL" id="CAD9368295.1"/>
    </source>
</evidence>